<accession>A0A6B2NPT2</accession>
<dbReference type="GO" id="GO:0003677">
    <property type="term" value="F:DNA binding"/>
    <property type="evidence" value="ECO:0007669"/>
    <property type="project" value="InterPro"/>
</dbReference>
<dbReference type="SUPFAM" id="SSF47413">
    <property type="entry name" value="lambda repressor-like DNA-binding domains"/>
    <property type="match status" value="1"/>
</dbReference>
<dbReference type="EMBL" id="JAAGOX010000007">
    <property type="protein sequence ID" value="NDW44304.1"/>
    <property type="molecule type" value="Genomic_DNA"/>
</dbReference>
<protein>
    <recommendedName>
        <fullName evidence="2">Helix-turn-helix transcriptional regulator</fullName>
    </recommendedName>
</protein>
<dbReference type="InterPro" id="IPR001387">
    <property type="entry name" value="Cro/C1-type_HTH"/>
</dbReference>
<dbReference type="CDD" id="cd00093">
    <property type="entry name" value="HTH_XRE"/>
    <property type="match status" value="1"/>
</dbReference>
<reference evidence="1" key="1">
    <citation type="submission" date="2020-02" db="EMBL/GenBank/DDBJ databases">
        <title>Delineation of the pyrene-degrading pathway in Roseobacter clade bacteria by genomic analysis.</title>
        <authorList>
            <person name="Zhou H."/>
            <person name="Wang H."/>
        </authorList>
    </citation>
    <scope>NUCLEOTIDE SEQUENCE</scope>
    <source>
        <strain evidence="1">PrR005</strain>
    </source>
</reference>
<gene>
    <name evidence="1" type="ORF">G0P99_04990</name>
</gene>
<sequence>MSANHSLVAKVLSDAIEASDLTQREIAAHAGFNHSNIISMLKSGETRIPLDRIPALSTALNLDQQKFLLQAIEEYHPNVHQVLVDVLGLPLSDAETTILGMYRMAALRGEIEVTGPFGRAFESLLELAAPTANTLLRDCDGAPT</sequence>
<evidence type="ECO:0000313" key="1">
    <source>
        <dbReference type="EMBL" id="NDW44304.1"/>
    </source>
</evidence>
<dbReference type="Gene3D" id="1.10.260.40">
    <property type="entry name" value="lambda repressor-like DNA-binding domains"/>
    <property type="match status" value="1"/>
</dbReference>
<dbReference type="AlphaFoldDB" id="A0A6B2NPT2"/>
<organism evidence="1">
    <name type="scientific">Ruegeria sp. PrR005</name>
    <dbReference type="NCBI Taxonomy" id="2706882"/>
    <lineage>
        <taxon>Bacteria</taxon>
        <taxon>Pseudomonadati</taxon>
        <taxon>Pseudomonadota</taxon>
        <taxon>Alphaproteobacteria</taxon>
        <taxon>Rhodobacterales</taxon>
        <taxon>Roseobacteraceae</taxon>
        <taxon>Ruegeria</taxon>
    </lineage>
</organism>
<proteinExistence type="predicted"/>
<comment type="caution">
    <text evidence="1">The sequence shown here is derived from an EMBL/GenBank/DDBJ whole genome shotgun (WGS) entry which is preliminary data.</text>
</comment>
<name>A0A6B2NPT2_9RHOB</name>
<dbReference type="RefSeq" id="WP_164128288.1">
    <property type="nucleotide sequence ID" value="NZ_JAAGOX010000007.1"/>
</dbReference>
<evidence type="ECO:0008006" key="2">
    <source>
        <dbReference type="Google" id="ProtNLM"/>
    </source>
</evidence>
<dbReference type="InterPro" id="IPR010982">
    <property type="entry name" value="Lambda_DNA-bd_dom_sf"/>
</dbReference>